<comment type="caution">
    <text evidence="2">The sequence shown here is derived from an EMBL/GenBank/DDBJ whole genome shotgun (WGS) entry which is preliminary data.</text>
</comment>
<reference evidence="2 3" key="2">
    <citation type="journal article" date="2021" name="Curr. Genet.">
        <title>Genetic response to nitrogen starvation in the aggressive Eucalyptus foliar pathogen Teratosphaeria destructans.</title>
        <authorList>
            <person name="Havenga M."/>
            <person name="Wingfield B.D."/>
            <person name="Wingfield M.J."/>
            <person name="Dreyer L.L."/>
            <person name="Roets F."/>
            <person name="Aylward J."/>
        </authorList>
    </citation>
    <scope>NUCLEOTIDE SEQUENCE [LARGE SCALE GENOMIC DNA]</scope>
    <source>
        <strain evidence="2">CMW44962</strain>
    </source>
</reference>
<sequence length="449" mass="46125">MGKSKLGHDIVHHYSSKCIICVAATNPLSSALGSTAPSGALGPNATFSTDIDGDRSTCPYSGSVVPSTVTVTRLTAFNITLDPSTTTVTSYIGSPAVSNSPVNASISTLTITAYVSDVSCPALGSTSTPSPSTAAAATQKPIVANASSLAGNSNSSPNVTAQVVSPGQNAPVTPSNTNSSFLLVTFGNTTTQSGGSVRKRQSSASGGSTYNATQSFSATEGGIYEISADAADAQNGNTSPDCALTICVNDDCGPSNQLTEETETYNYNWTTDASGSELAIFSITCSGQAYVALSNVVITPYLSSNTTSSSSASSGVSNSASSTPMVTTSIYLTTTLPPQTYTKSGYNVTATETDVATSYIPTIEVSTYVYSMTTTLPPATTTYYITQTTRIPGNTSYLPANTSYVYQTYTLTSTLPASTSIIYNTVTTQLSANTSIATTTLIQVSRISF</sequence>
<evidence type="ECO:0000256" key="1">
    <source>
        <dbReference type="SAM" id="MobiDB-lite"/>
    </source>
</evidence>
<reference evidence="2 3" key="1">
    <citation type="journal article" date="2018" name="IMA Fungus">
        <title>IMA Genome-F 10: Nine draft genome sequences of Claviceps purpurea s.lat., including C. arundinis, C. humidiphila, and C. cf. spartinae, pseudomolecules for the pitch canker pathogen Fusarium circinatum, draft genome of Davidsoniella eucalypti, Grosmannia galeiformis, Quambalaria eucalypti, and Teratosphaeria destructans.</title>
        <authorList>
            <person name="Wingfield B.D."/>
            <person name="Liu M."/>
            <person name="Nguyen H.D."/>
            <person name="Lane F.A."/>
            <person name="Morgan S.W."/>
            <person name="De Vos L."/>
            <person name="Wilken P.M."/>
            <person name="Duong T.A."/>
            <person name="Aylward J."/>
            <person name="Coetzee M.P."/>
            <person name="Dadej K."/>
            <person name="De Beer Z.W."/>
            <person name="Findlay W."/>
            <person name="Havenga M."/>
            <person name="Kolarik M."/>
            <person name="Menzies J.G."/>
            <person name="Naidoo K."/>
            <person name="Pochopski O."/>
            <person name="Shoukouhi P."/>
            <person name="Santana Q.C."/>
            <person name="Seifert K.A."/>
            <person name="Soal N."/>
            <person name="Steenkamp E.T."/>
            <person name="Tatham C.T."/>
            <person name="van der Nest M.A."/>
            <person name="Wingfield M.J."/>
        </authorList>
    </citation>
    <scope>NUCLEOTIDE SEQUENCE [LARGE SCALE GENOMIC DNA]</scope>
    <source>
        <strain evidence="2">CMW44962</strain>
    </source>
</reference>
<gene>
    <name evidence="2" type="ORF">Tdes44962_MAKER04324</name>
</gene>
<dbReference type="EMBL" id="RIBY02002134">
    <property type="protein sequence ID" value="KAH9824641.1"/>
    <property type="molecule type" value="Genomic_DNA"/>
</dbReference>
<accession>A0A9W7W034</accession>
<evidence type="ECO:0000313" key="2">
    <source>
        <dbReference type="EMBL" id="KAH9824641.1"/>
    </source>
</evidence>
<organism evidence="2 3">
    <name type="scientific">Teratosphaeria destructans</name>
    <dbReference type="NCBI Taxonomy" id="418781"/>
    <lineage>
        <taxon>Eukaryota</taxon>
        <taxon>Fungi</taxon>
        <taxon>Dikarya</taxon>
        <taxon>Ascomycota</taxon>
        <taxon>Pezizomycotina</taxon>
        <taxon>Dothideomycetes</taxon>
        <taxon>Dothideomycetidae</taxon>
        <taxon>Mycosphaerellales</taxon>
        <taxon>Teratosphaeriaceae</taxon>
        <taxon>Teratosphaeria</taxon>
    </lineage>
</organism>
<name>A0A9W7W034_9PEZI</name>
<dbReference type="AlphaFoldDB" id="A0A9W7W034"/>
<keyword evidence="3" id="KW-1185">Reference proteome</keyword>
<dbReference type="Proteomes" id="UP001138500">
    <property type="component" value="Unassembled WGS sequence"/>
</dbReference>
<evidence type="ECO:0000313" key="3">
    <source>
        <dbReference type="Proteomes" id="UP001138500"/>
    </source>
</evidence>
<proteinExistence type="predicted"/>
<feature type="compositionally biased region" description="Polar residues" evidence="1">
    <location>
        <begin position="202"/>
        <end position="211"/>
    </location>
</feature>
<protein>
    <submittedName>
        <fullName evidence="2">NAD(P)-binding protein</fullName>
    </submittedName>
</protein>
<dbReference type="OrthoDB" id="10031947at2759"/>
<feature type="region of interest" description="Disordered" evidence="1">
    <location>
        <begin position="190"/>
        <end position="211"/>
    </location>
</feature>